<accession>A0A3N4KZ01</accession>
<organism evidence="2 3">
    <name type="scientific">Morchella conica CCBAS932</name>
    <dbReference type="NCBI Taxonomy" id="1392247"/>
    <lineage>
        <taxon>Eukaryota</taxon>
        <taxon>Fungi</taxon>
        <taxon>Dikarya</taxon>
        <taxon>Ascomycota</taxon>
        <taxon>Pezizomycotina</taxon>
        <taxon>Pezizomycetes</taxon>
        <taxon>Pezizales</taxon>
        <taxon>Morchellaceae</taxon>
        <taxon>Morchella</taxon>
    </lineage>
</organism>
<evidence type="ECO:0000313" key="3">
    <source>
        <dbReference type="Proteomes" id="UP000277580"/>
    </source>
</evidence>
<sequence length="151" mass="17144">MVPMPRLFMQRGAALPIRIRVIRYLGSQPVQRRMNMTDSYDHNPQLEEAAAPAKGKPLSDHSFKLGDRVMDLIKDHGDFKAEVNKSIGELSTKMANGFADVHREFADVRREIGDVRREIGDVKHMVGLLRWQLGIMVTVLTGFFGVSTHWD</sequence>
<dbReference type="InParanoid" id="A0A3N4KZ01"/>
<keyword evidence="1" id="KW-0812">Transmembrane</keyword>
<keyword evidence="1" id="KW-1133">Transmembrane helix</keyword>
<evidence type="ECO:0000256" key="1">
    <source>
        <dbReference type="SAM" id="Phobius"/>
    </source>
</evidence>
<dbReference type="Proteomes" id="UP000277580">
    <property type="component" value="Unassembled WGS sequence"/>
</dbReference>
<protein>
    <submittedName>
        <fullName evidence="2">Uncharacterized protein</fullName>
    </submittedName>
</protein>
<name>A0A3N4KZ01_9PEZI</name>
<proteinExistence type="predicted"/>
<dbReference type="AlphaFoldDB" id="A0A3N4KZ01"/>
<gene>
    <name evidence="2" type="ORF">P167DRAFT_378849</name>
</gene>
<reference evidence="2 3" key="1">
    <citation type="journal article" date="2018" name="Nat. Ecol. Evol.">
        <title>Pezizomycetes genomes reveal the molecular basis of ectomycorrhizal truffle lifestyle.</title>
        <authorList>
            <person name="Murat C."/>
            <person name="Payen T."/>
            <person name="Noel B."/>
            <person name="Kuo A."/>
            <person name="Morin E."/>
            <person name="Chen J."/>
            <person name="Kohler A."/>
            <person name="Krizsan K."/>
            <person name="Balestrini R."/>
            <person name="Da Silva C."/>
            <person name="Montanini B."/>
            <person name="Hainaut M."/>
            <person name="Levati E."/>
            <person name="Barry K.W."/>
            <person name="Belfiori B."/>
            <person name="Cichocki N."/>
            <person name="Clum A."/>
            <person name="Dockter R.B."/>
            <person name="Fauchery L."/>
            <person name="Guy J."/>
            <person name="Iotti M."/>
            <person name="Le Tacon F."/>
            <person name="Lindquist E.A."/>
            <person name="Lipzen A."/>
            <person name="Malagnac F."/>
            <person name="Mello A."/>
            <person name="Molinier V."/>
            <person name="Miyauchi S."/>
            <person name="Poulain J."/>
            <person name="Riccioni C."/>
            <person name="Rubini A."/>
            <person name="Sitrit Y."/>
            <person name="Splivallo R."/>
            <person name="Traeger S."/>
            <person name="Wang M."/>
            <person name="Zifcakova L."/>
            <person name="Wipf D."/>
            <person name="Zambonelli A."/>
            <person name="Paolocci F."/>
            <person name="Nowrousian M."/>
            <person name="Ottonello S."/>
            <person name="Baldrian P."/>
            <person name="Spatafora J.W."/>
            <person name="Henrissat B."/>
            <person name="Nagy L.G."/>
            <person name="Aury J.M."/>
            <person name="Wincker P."/>
            <person name="Grigoriev I.V."/>
            <person name="Bonfante P."/>
            <person name="Martin F.M."/>
        </authorList>
    </citation>
    <scope>NUCLEOTIDE SEQUENCE [LARGE SCALE GENOMIC DNA]</scope>
    <source>
        <strain evidence="2 3">CCBAS932</strain>
    </source>
</reference>
<keyword evidence="1" id="KW-0472">Membrane</keyword>
<evidence type="ECO:0000313" key="2">
    <source>
        <dbReference type="EMBL" id="RPB15803.1"/>
    </source>
</evidence>
<keyword evidence="3" id="KW-1185">Reference proteome</keyword>
<feature type="transmembrane region" description="Helical" evidence="1">
    <location>
        <begin position="133"/>
        <end position="150"/>
    </location>
</feature>
<dbReference type="OrthoDB" id="10452957at2759"/>
<dbReference type="EMBL" id="ML119111">
    <property type="protein sequence ID" value="RPB15803.1"/>
    <property type="molecule type" value="Genomic_DNA"/>
</dbReference>